<dbReference type="EMBL" id="CP051428">
    <property type="protein sequence ID" value="QJC52516.1"/>
    <property type="molecule type" value="Genomic_DNA"/>
</dbReference>
<reference evidence="2 3" key="1">
    <citation type="submission" date="2020-04" db="EMBL/GenBank/DDBJ databases">
        <title>Novel Paenibacillus strain UniB2 isolated from commercial digestive syrup.</title>
        <authorList>
            <person name="Thorat V."/>
            <person name="Kirdat K."/>
            <person name="Tiwarekar B."/>
            <person name="Yadav A."/>
        </authorList>
    </citation>
    <scope>NUCLEOTIDE SEQUENCE [LARGE SCALE GENOMIC DNA]</scope>
    <source>
        <strain evidence="2 3">UniB2</strain>
    </source>
</reference>
<evidence type="ECO:0000313" key="3">
    <source>
        <dbReference type="Proteomes" id="UP000502136"/>
    </source>
</evidence>
<dbReference type="AlphaFoldDB" id="A0A6H2GZB3"/>
<protein>
    <submittedName>
        <fullName evidence="2">DUF3397 domain-containing protein</fullName>
    </submittedName>
</protein>
<evidence type="ECO:0000256" key="1">
    <source>
        <dbReference type="SAM" id="Phobius"/>
    </source>
</evidence>
<feature type="transmembrane region" description="Helical" evidence="1">
    <location>
        <begin position="120"/>
        <end position="142"/>
    </location>
</feature>
<accession>A0A6H2GZB3</accession>
<feature type="transmembrane region" description="Helical" evidence="1">
    <location>
        <begin position="81"/>
        <end position="100"/>
    </location>
</feature>
<keyword evidence="3" id="KW-1185">Reference proteome</keyword>
<dbReference type="Pfam" id="PF11877">
    <property type="entry name" value="DUF3397"/>
    <property type="match status" value="1"/>
</dbReference>
<keyword evidence="1" id="KW-0472">Membrane</keyword>
<keyword evidence="1" id="KW-1133">Transmembrane helix</keyword>
<feature type="transmembrane region" description="Helical" evidence="1">
    <location>
        <begin position="54"/>
        <end position="75"/>
    </location>
</feature>
<name>A0A6H2GZB3_9BACL</name>
<sequence length="144" mass="16004">MRSNDALQRGRVKPLFLWESLKTIYAVLAAVPFLPFAAVYFGSRLLAGDKDRSFRLAMDVTTLLLIGCVAVLFNRVFSTTFGLYGILLLMLLGGGFIGNLQHRRRGKVDAAKAFRAVWRAGFFVMSLLYVLLMATGITQHMLGL</sequence>
<organism evidence="2 3">
    <name type="scientific">Paenibacillus albicereus</name>
    <dbReference type="NCBI Taxonomy" id="2726185"/>
    <lineage>
        <taxon>Bacteria</taxon>
        <taxon>Bacillati</taxon>
        <taxon>Bacillota</taxon>
        <taxon>Bacilli</taxon>
        <taxon>Bacillales</taxon>
        <taxon>Paenibacillaceae</taxon>
        <taxon>Paenibacillus</taxon>
    </lineage>
</organism>
<gene>
    <name evidence="2" type="ORF">HGI30_13720</name>
</gene>
<dbReference type="InterPro" id="IPR024515">
    <property type="entry name" value="DUF3397"/>
</dbReference>
<dbReference type="KEGG" id="palr:HGI30_13720"/>
<feature type="transmembrane region" description="Helical" evidence="1">
    <location>
        <begin position="23"/>
        <end position="42"/>
    </location>
</feature>
<evidence type="ECO:0000313" key="2">
    <source>
        <dbReference type="EMBL" id="QJC52516.1"/>
    </source>
</evidence>
<keyword evidence="1" id="KW-0812">Transmembrane</keyword>
<dbReference type="Proteomes" id="UP000502136">
    <property type="component" value="Chromosome"/>
</dbReference>
<proteinExistence type="predicted"/>